<reference evidence="2 3" key="1">
    <citation type="submission" date="2017-12" db="EMBL/GenBank/DDBJ databases">
        <authorList>
            <consortium name="DOE Joint Genome Institute"/>
            <person name="Haridas S."/>
            <person name="Kjaerbolling I."/>
            <person name="Vesth T.C."/>
            <person name="Frisvad J.C."/>
            <person name="Nybo J.L."/>
            <person name="Theobald S."/>
            <person name="Kuo A."/>
            <person name="Bowyer P."/>
            <person name="Matsuda Y."/>
            <person name="Mondo S."/>
            <person name="Lyhne E.K."/>
            <person name="Kogle M.E."/>
            <person name="Clum A."/>
            <person name="Lipzen A."/>
            <person name="Salamov A."/>
            <person name="Ngan C.Y."/>
            <person name="Daum C."/>
            <person name="Chiniquy J."/>
            <person name="Barry K."/>
            <person name="LaButti K."/>
            <person name="Simmons B.A."/>
            <person name="Magnuson J.K."/>
            <person name="Mortensen U.H."/>
            <person name="Larsen T.O."/>
            <person name="Grigoriev I.V."/>
            <person name="Baker S.E."/>
            <person name="Andersen M.R."/>
            <person name="Nordberg H.P."/>
            <person name="Cantor M.N."/>
            <person name="Hua S.X."/>
        </authorList>
    </citation>
    <scope>NUCLEOTIDE SEQUENCE [LARGE SCALE GENOMIC DNA]</scope>
    <source>
        <strain evidence="2 3">CBS 102.13</strain>
    </source>
</reference>
<dbReference type="RefSeq" id="XP_024668441.1">
    <property type="nucleotide sequence ID" value="XM_024819835.1"/>
</dbReference>
<dbReference type="AlphaFoldDB" id="A0A2I2F1D3"/>
<dbReference type="OrthoDB" id="405906at2759"/>
<dbReference type="Pfam" id="PF06985">
    <property type="entry name" value="HET"/>
    <property type="match status" value="1"/>
</dbReference>
<organism evidence="2 3">
    <name type="scientific">Aspergillus candidus</name>
    <dbReference type="NCBI Taxonomy" id="41067"/>
    <lineage>
        <taxon>Eukaryota</taxon>
        <taxon>Fungi</taxon>
        <taxon>Dikarya</taxon>
        <taxon>Ascomycota</taxon>
        <taxon>Pezizomycotina</taxon>
        <taxon>Eurotiomycetes</taxon>
        <taxon>Eurotiomycetidae</taxon>
        <taxon>Eurotiales</taxon>
        <taxon>Aspergillaceae</taxon>
        <taxon>Aspergillus</taxon>
        <taxon>Aspergillus subgen. Circumdati</taxon>
    </lineage>
</organism>
<dbReference type="EMBL" id="KZ559179">
    <property type="protein sequence ID" value="PLB34429.1"/>
    <property type="molecule type" value="Genomic_DNA"/>
</dbReference>
<dbReference type="PANTHER" id="PTHR33112:SF12">
    <property type="entry name" value="HETEROKARYON INCOMPATIBILITY DOMAIN-CONTAINING PROTEIN"/>
    <property type="match status" value="1"/>
</dbReference>
<proteinExistence type="predicted"/>
<feature type="domain" description="Heterokaryon incompatibility" evidence="1">
    <location>
        <begin position="238"/>
        <end position="381"/>
    </location>
</feature>
<dbReference type="GeneID" id="36526995"/>
<keyword evidence="3" id="KW-1185">Reference proteome</keyword>
<name>A0A2I2F1D3_ASPCN</name>
<accession>A0A2I2F1D3</accession>
<protein>
    <recommendedName>
        <fullName evidence="1">Heterokaryon incompatibility domain-containing protein</fullName>
    </recommendedName>
</protein>
<dbReference type="Proteomes" id="UP000234585">
    <property type="component" value="Unassembled WGS sequence"/>
</dbReference>
<evidence type="ECO:0000259" key="1">
    <source>
        <dbReference type="Pfam" id="PF06985"/>
    </source>
</evidence>
<sequence>MDHCSKDLCSECLRMVNDGAIWHDSSRVKKQPNSTRLSERNFRDVVEKSATCRLCRLALAALSSRRRRKTISDVLEPDTTIYYARITYARFGREDSVSADTIPQSTSHDQDPGVAGFRYTYRLRVSANYQYNFKPSHDFEFVRDLQSRPCDGSFSVPYPDIEGEIMLLCEQGDDDRFFNGRRMDTCFDFNLAKRWIHDCVTKHEPIEQGGALPEQRSPNRVIDVCSRRLIWAPQGCLYAALSYSWGPPEISQVRLNKYTEKFLEEPQGLNEVPKTIHDAFLVCEKLDIKYLWVDVFCRHQGEEGKSLAEKIENISNIFASAYLTIVGGGFDSHCGLFHVDHPSPRQSTEQIGDLHLAVSQPPFDEAMRDSPWSQRLWPFDENNRSKRLLYFFDRQVLFTCKCQGERPSFYCEDMYLESTGIKVTLPYINDLWTKHDIEDFNGYVNHVMEYVGRQVTKPEDRKRAFKGSKIKLETGLGKVYIHDLPVKYFARALCFELHPRVYLPTEHGSPSWSWQGWQIPSNDFYYDSAGGMDFHISIFYRAEKQPGAGQFQFVPIKDYDFDDFSSNDLQLAKLYDDIQGGEFFNVVREVLKSKYEGSEGPNLRAHAAFGMKCVRGFPASEILDTLSAEENRQLIAFFTVTTDLCFTSMNTDGEFKAIMRPGRENVKLGQGWLNTGARYGAGRFKCIFIGESDGNGLFFLAVKEVKENVYSRVGSCAVLGKDKPKLRDTVKLEMIYLI</sequence>
<evidence type="ECO:0000313" key="3">
    <source>
        <dbReference type="Proteomes" id="UP000234585"/>
    </source>
</evidence>
<gene>
    <name evidence="2" type="ORF">BDW47DRAFT_78023</name>
</gene>
<dbReference type="STRING" id="41067.A0A2I2F1D3"/>
<dbReference type="PANTHER" id="PTHR33112">
    <property type="entry name" value="DOMAIN PROTEIN, PUTATIVE-RELATED"/>
    <property type="match status" value="1"/>
</dbReference>
<dbReference type="InterPro" id="IPR010730">
    <property type="entry name" value="HET"/>
</dbReference>
<evidence type="ECO:0000313" key="2">
    <source>
        <dbReference type="EMBL" id="PLB34429.1"/>
    </source>
</evidence>